<evidence type="ECO:0000256" key="8">
    <source>
        <dbReference type="ARBA" id="ARBA00023224"/>
    </source>
</evidence>
<keyword evidence="4 9" id="KW-1133">Transmembrane helix</keyword>
<keyword evidence="12" id="KW-1185">Reference proteome</keyword>
<keyword evidence="8" id="KW-0807">Transducer</keyword>
<feature type="transmembrane region" description="Helical" evidence="9">
    <location>
        <begin position="266"/>
        <end position="287"/>
    </location>
</feature>
<feature type="transmembrane region" description="Helical" evidence="9">
    <location>
        <begin position="76"/>
        <end position="98"/>
    </location>
</feature>
<dbReference type="Pfam" id="PF00001">
    <property type="entry name" value="7tm_1"/>
    <property type="match status" value="1"/>
</dbReference>
<comment type="subcellular location">
    <subcellularLocation>
        <location evidence="1">Cell membrane</location>
        <topology evidence="1">Multi-pass membrane protein</topology>
    </subcellularLocation>
</comment>
<dbReference type="AlphaFoldDB" id="A0A1W0XF18"/>
<name>A0A1W0XF18_HYPEX</name>
<feature type="transmembrane region" description="Helical" evidence="9">
    <location>
        <begin position="41"/>
        <end position="64"/>
    </location>
</feature>
<dbReference type="Gene3D" id="1.20.1070.10">
    <property type="entry name" value="Rhodopsin 7-helix transmembrane proteins"/>
    <property type="match status" value="1"/>
</dbReference>
<dbReference type="PRINTS" id="PR00237">
    <property type="entry name" value="GPCRRHODOPSN"/>
</dbReference>
<dbReference type="GO" id="GO:0004930">
    <property type="term" value="F:G protein-coupled receptor activity"/>
    <property type="evidence" value="ECO:0007669"/>
    <property type="project" value="UniProtKB-KW"/>
</dbReference>
<keyword evidence="7" id="KW-0675">Receptor</keyword>
<feature type="transmembrane region" description="Helical" evidence="9">
    <location>
        <begin position="158"/>
        <end position="178"/>
    </location>
</feature>
<dbReference type="PANTHER" id="PTHR24228">
    <property type="entry name" value="B2 BRADYKININ RECEPTOR/ANGIOTENSIN II RECEPTOR"/>
    <property type="match status" value="1"/>
</dbReference>
<proteinExistence type="predicted"/>
<evidence type="ECO:0000256" key="7">
    <source>
        <dbReference type="ARBA" id="ARBA00023170"/>
    </source>
</evidence>
<keyword evidence="2" id="KW-1003">Cell membrane</keyword>
<dbReference type="SUPFAM" id="SSF81321">
    <property type="entry name" value="Family A G protein-coupled receptor-like"/>
    <property type="match status" value="1"/>
</dbReference>
<sequence length="379" mass="42467">MALTILNFSAGYNETSSSVPSNTTTSSRYALGVVYQTELRIWIGLALPVLYVGAVGNILTMAVIVRSRWWKSGIQVLIASLTVADLIGTLFVHPHQVLNFVLAPVYPWNSLTYCRTTGYILMITYYLQPLHCCMIAINRFITIVLPRKFHILSSLKAGILMTVYCWILPVILFALPLAEVDGRFTHGSPFGQCSWAGYLGSRELSFIISASTVYVPTVVIFCCYLGIFVHLKLADSRLRQVGIEGNAQRSVRNSERKERSLQVAKMMGMTYVVFLACWVPLTSFFYLVRDIRRAPYPMVLLGMMLIFWLSDCCNTVIYSVMNKDFRDAYKQLFRRIRTCCFSSGSAGEEEANPAGAGASVVRHHGLRMPTVSGHTLSRD</sequence>
<evidence type="ECO:0000259" key="10">
    <source>
        <dbReference type="PROSITE" id="PS50262"/>
    </source>
</evidence>
<evidence type="ECO:0000256" key="1">
    <source>
        <dbReference type="ARBA" id="ARBA00004651"/>
    </source>
</evidence>
<evidence type="ECO:0000256" key="2">
    <source>
        <dbReference type="ARBA" id="ARBA00022475"/>
    </source>
</evidence>
<feature type="transmembrane region" description="Helical" evidence="9">
    <location>
        <begin position="204"/>
        <end position="229"/>
    </location>
</feature>
<dbReference type="PROSITE" id="PS50262">
    <property type="entry name" value="G_PROTEIN_RECEP_F1_2"/>
    <property type="match status" value="1"/>
</dbReference>
<feature type="domain" description="G-protein coupled receptors family 1 profile" evidence="10">
    <location>
        <begin position="56"/>
        <end position="318"/>
    </location>
</feature>
<protein>
    <recommendedName>
        <fullName evidence="10">G-protein coupled receptors family 1 profile domain-containing protein</fullName>
    </recommendedName>
</protein>
<dbReference type="InterPro" id="IPR017452">
    <property type="entry name" value="GPCR_Rhodpsn_7TM"/>
</dbReference>
<dbReference type="EMBL" id="MTYJ01000001">
    <property type="protein sequence ID" value="OQV26080.1"/>
    <property type="molecule type" value="Genomic_DNA"/>
</dbReference>
<keyword evidence="6 9" id="KW-0472">Membrane</keyword>
<organism evidence="11 12">
    <name type="scientific">Hypsibius exemplaris</name>
    <name type="common">Freshwater tardigrade</name>
    <dbReference type="NCBI Taxonomy" id="2072580"/>
    <lineage>
        <taxon>Eukaryota</taxon>
        <taxon>Metazoa</taxon>
        <taxon>Ecdysozoa</taxon>
        <taxon>Tardigrada</taxon>
        <taxon>Eutardigrada</taxon>
        <taxon>Parachela</taxon>
        <taxon>Hypsibioidea</taxon>
        <taxon>Hypsibiidae</taxon>
        <taxon>Hypsibius</taxon>
    </lineage>
</organism>
<feature type="transmembrane region" description="Helical" evidence="9">
    <location>
        <begin position="299"/>
        <end position="321"/>
    </location>
</feature>
<gene>
    <name evidence="11" type="ORF">BV898_00207</name>
</gene>
<evidence type="ECO:0000256" key="5">
    <source>
        <dbReference type="ARBA" id="ARBA00023040"/>
    </source>
</evidence>
<evidence type="ECO:0000256" key="9">
    <source>
        <dbReference type="SAM" id="Phobius"/>
    </source>
</evidence>
<dbReference type="SMART" id="SM01381">
    <property type="entry name" value="7TM_GPCR_Srsx"/>
    <property type="match status" value="1"/>
</dbReference>
<feature type="transmembrane region" description="Helical" evidence="9">
    <location>
        <begin position="118"/>
        <end position="137"/>
    </location>
</feature>
<dbReference type="GO" id="GO:0005886">
    <property type="term" value="C:plasma membrane"/>
    <property type="evidence" value="ECO:0007669"/>
    <property type="project" value="UniProtKB-SubCell"/>
</dbReference>
<keyword evidence="5" id="KW-0297">G-protein coupled receptor</keyword>
<evidence type="ECO:0000256" key="6">
    <source>
        <dbReference type="ARBA" id="ARBA00023136"/>
    </source>
</evidence>
<evidence type="ECO:0000256" key="4">
    <source>
        <dbReference type="ARBA" id="ARBA00022989"/>
    </source>
</evidence>
<dbReference type="Proteomes" id="UP000192578">
    <property type="component" value="Unassembled WGS sequence"/>
</dbReference>
<evidence type="ECO:0000313" key="11">
    <source>
        <dbReference type="EMBL" id="OQV26080.1"/>
    </source>
</evidence>
<dbReference type="InterPro" id="IPR000276">
    <property type="entry name" value="GPCR_Rhodpsn"/>
</dbReference>
<dbReference type="CDD" id="cd00637">
    <property type="entry name" value="7tm_classA_rhodopsin-like"/>
    <property type="match status" value="1"/>
</dbReference>
<comment type="caution">
    <text evidence="11">The sequence shown here is derived from an EMBL/GenBank/DDBJ whole genome shotgun (WGS) entry which is preliminary data.</text>
</comment>
<dbReference type="OrthoDB" id="10044919at2759"/>
<dbReference type="PANTHER" id="PTHR24228:SF74">
    <property type="entry name" value="G-PROTEIN COUPLED RECEPTORS FAMILY 1 PROFILE DOMAIN-CONTAINING PROTEIN"/>
    <property type="match status" value="1"/>
</dbReference>
<reference evidence="12" key="1">
    <citation type="submission" date="2017-01" db="EMBL/GenBank/DDBJ databases">
        <title>Comparative genomics of anhydrobiosis in the tardigrade Hypsibius dujardini.</title>
        <authorList>
            <person name="Yoshida Y."/>
            <person name="Koutsovoulos G."/>
            <person name="Laetsch D."/>
            <person name="Stevens L."/>
            <person name="Kumar S."/>
            <person name="Horikawa D."/>
            <person name="Ishino K."/>
            <person name="Komine S."/>
            <person name="Tomita M."/>
            <person name="Blaxter M."/>
            <person name="Arakawa K."/>
        </authorList>
    </citation>
    <scope>NUCLEOTIDE SEQUENCE [LARGE SCALE GENOMIC DNA]</scope>
    <source>
        <strain evidence="12">Z151</strain>
    </source>
</reference>
<evidence type="ECO:0000313" key="12">
    <source>
        <dbReference type="Proteomes" id="UP000192578"/>
    </source>
</evidence>
<keyword evidence="3 9" id="KW-0812">Transmembrane</keyword>
<accession>A0A1W0XF18</accession>
<evidence type="ECO:0000256" key="3">
    <source>
        <dbReference type="ARBA" id="ARBA00022692"/>
    </source>
</evidence>